<sequence>MDAEILRELIRCSLTEEEARPALLEEEDLVERVIECESSVYPKVHTLKLGFISLQGFYLAMARAWNCKELRVSRVSAPILHIFFPNVQEKRWILDNEPWFFYNHLWCSGLEVAAHAPQDMEGDADVSSRKIPPGFEAVINAEFSKKEQIGEFEYSTTNNSKLGHLLAIDRANSMKNGYAQTANATPTHTIGDHYEALPGGTNEGKSPRVETRNSSSRKRHHPYLKGVTLLLQARNNIFLIRD</sequence>
<protein>
    <recommendedName>
        <fullName evidence="4">DUF4283 domain-containing protein</fullName>
    </recommendedName>
</protein>
<evidence type="ECO:0000313" key="3">
    <source>
        <dbReference type="Proteomes" id="UP001454036"/>
    </source>
</evidence>
<reference evidence="2 3" key="1">
    <citation type="submission" date="2024-01" db="EMBL/GenBank/DDBJ databases">
        <title>The complete chloroplast genome sequence of Lithospermum erythrorhizon: insights into the phylogenetic relationship among Boraginaceae species and the maternal lineages of purple gromwells.</title>
        <authorList>
            <person name="Okada T."/>
            <person name="Watanabe K."/>
        </authorList>
    </citation>
    <scope>NUCLEOTIDE SEQUENCE [LARGE SCALE GENOMIC DNA]</scope>
</reference>
<evidence type="ECO:0000256" key="1">
    <source>
        <dbReference type="SAM" id="MobiDB-lite"/>
    </source>
</evidence>
<proteinExistence type="predicted"/>
<feature type="region of interest" description="Disordered" evidence="1">
    <location>
        <begin position="183"/>
        <end position="220"/>
    </location>
</feature>
<keyword evidence="3" id="KW-1185">Reference proteome</keyword>
<dbReference type="AlphaFoldDB" id="A0AAV3RZ39"/>
<organism evidence="2 3">
    <name type="scientific">Lithospermum erythrorhizon</name>
    <name type="common">Purple gromwell</name>
    <name type="synonym">Lithospermum officinale var. erythrorhizon</name>
    <dbReference type="NCBI Taxonomy" id="34254"/>
    <lineage>
        <taxon>Eukaryota</taxon>
        <taxon>Viridiplantae</taxon>
        <taxon>Streptophyta</taxon>
        <taxon>Embryophyta</taxon>
        <taxon>Tracheophyta</taxon>
        <taxon>Spermatophyta</taxon>
        <taxon>Magnoliopsida</taxon>
        <taxon>eudicotyledons</taxon>
        <taxon>Gunneridae</taxon>
        <taxon>Pentapetalae</taxon>
        <taxon>asterids</taxon>
        <taxon>lamiids</taxon>
        <taxon>Boraginales</taxon>
        <taxon>Boraginaceae</taxon>
        <taxon>Boraginoideae</taxon>
        <taxon>Lithospermeae</taxon>
        <taxon>Lithospermum</taxon>
    </lineage>
</organism>
<dbReference type="EMBL" id="BAABME010013970">
    <property type="protein sequence ID" value="GAA0186714.1"/>
    <property type="molecule type" value="Genomic_DNA"/>
</dbReference>
<comment type="caution">
    <text evidence="2">The sequence shown here is derived from an EMBL/GenBank/DDBJ whole genome shotgun (WGS) entry which is preliminary data.</text>
</comment>
<accession>A0AAV3RZ39</accession>
<dbReference type="Proteomes" id="UP001454036">
    <property type="component" value="Unassembled WGS sequence"/>
</dbReference>
<evidence type="ECO:0008006" key="4">
    <source>
        <dbReference type="Google" id="ProtNLM"/>
    </source>
</evidence>
<evidence type="ECO:0000313" key="2">
    <source>
        <dbReference type="EMBL" id="GAA0186714.1"/>
    </source>
</evidence>
<name>A0AAV3RZ39_LITER</name>
<gene>
    <name evidence="2" type="ORF">LIER_34002</name>
</gene>